<gene>
    <name evidence="7" type="ORF">LSAA_1462</name>
</gene>
<dbReference type="InterPro" id="IPR008971">
    <property type="entry name" value="HSP40/DnaJ_pept-bd"/>
</dbReference>
<accession>A0A7R8CCN7</accession>
<evidence type="ECO:0000256" key="6">
    <source>
        <dbReference type="SAM" id="MobiDB-lite"/>
    </source>
</evidence>
<dbReference type="Pfam" id="PF00226">
    <property type="entry name" value="DnaJ"/>
    <property type="match status" value="1"/>
</dbReference>
<dbReference type="GO" id="GO:0007005">
    <property type="term" value="P:mitochondrion organization"/>
    <property type="evidence" value="ECO:0007669"/>
    <property type="project" value="TreeGrafter"/>
</dbReference>
<dbReference type="GO" id="GO:0005739">
    <property type="term" value="C:mitochondrion"/>
    <property type="evidence" value="ECO:0007669"/>
    <property type="project" value="TreeGrafter"/>
</dbReference>
<dbReference type="Pfam" id="PF01556">
    <property type="entry name" value="DnaJ_C"/>
    <property type="match status" value="2"/>
</dbReference>
<protein>
    <submittedName>
        <fullName evidence="7">DNAJA3</fullName>
    </submittedName>
</protein>
<reference evidence="7" key="1">
    <citation type="submission" date="2021-02" db="EMBL/GenBank/DDBJ databases">
        <authorList>
            <person name="Bekaert M."/>
        </authorList>
    </citation>
    <scope>NUCLEOTIDE SEQUENCE</scope>
    <source>
        <strain evidence="7">IoA-00</strain>
    </source>
</reference>
<dbReference type="CDD" id="cd10719">
    <property type="entry name" value="DnaJ_zf"/>
    <property type="match status" value="1"/>
</dbReference>
<evidence type="ECO:0000256" key="1">
    <source>
        <dbReference type="ARBA" id="ARBA00022723"/>
    </source>
</evidence>
<feature type="region of interest" description="Disordered" evidence="6">
    <location>
        <begin position="225"/>
        <end position="244"/>
    </location>
</feature>
<dbReference type="SUPFAM" id="SSF49493">
    <property type="entry name" value="HSP40/DnaJ peptide-binding domain"/>
    <property type="match status" value="1"/>
</dbReference>
<dbReference type="InterPro" id="IPR001305">
    <property type="entry name" value="HSP_DnaJ_Cys-rich_dom"/>
</dbReference>
<keyword evidence="2" id="KW-0677">Repeat</keyword>
<dbReference type="InterPro" id="IPR036410">
    <property type="entry name" value="HSP_DnaJ_Cys-rich_dom_sf"/>
</dbReference>
<dbReference type="GO" id="GO:0006457">
    <property type="term" value="P:protein folding"/>
    <property type="evidence" value="ECO:0007669"/>
    <property type="project" value="InterPro"/>
</dbReference>
<dbReference type="InterPro" id="IPR036869">
    <property type="entry name" value="J_dom_sf"/>
</dbReference>
<name>A0A7R8CCN7_LEPSM</name>
<dbReference type="OrthoDB" id="10256793at2759"/>
<dbReference type="GO" id="GO:0008270">
    <property type="term" value="F:zinc ion binding"/>
    <property type="evidence" value="ECO:0007669"/>
    <property type="project" value="UniProtKB-KW"/>
</dbReference>
<dbReference type="Proteomes" id="UP000675881">
    <property type="component" value="Chromosome 1"/>
</dbReference>
<dbReference type="PANTHER" id="PTHR44145:SF3">
    <property type="entry name" value="DNAJ HOMOLOG SUBFAMILY A MEMBER 3, MITOCHONDRIAL"/>
    <property type="match status" value="1"/>
</dbReference>
<dbReference type="PRINTS" id="PR00625">
    <property type="entry name" value="JDOMAIN"/>
</dbReference>
<dbReference type="AlphaFoldDB" id="A0A7R8CCN7"/>
<evidence type="ECO:0000256" key="2">
    <source>
        <dbReference type="ARBA" id="ARBA00022737"/>
    </source>
</evidence>
<dbReference type="Gene3D" id="2.10.230.10">
    <property type="entry name" value="Heat shock protein DnaJ, cysteine-rich domain"/>
    <property type="match status" value="1"/>
</dbReference>
<evidence type="ECO:0000256" key="5">
    <source>
        <dbReference type="ARBA" id="ARBA00023186"/>
    </source>
</evidence>
<dbReference type="Gene3D" id="2.60.260.20">
    <property type="entry name" value="Urease metallochaperone UreE, N-terminal domain"/>
    <property type="match status" value="2"/>
</dbReference>
<dbReference type="CDD" id="cd06257">
    <property type="entry name" value="DnaJ"/>
    <property type="match status" value="1"/>
</dbReference>
<dbReference type="PROSITE" id="PS51188">
    <property type="entry name" value="ZF_CR"/>
    <property type="match status" value="1"/>
</dbReference>
<dbReference type="EMBL" id="HG994580">
    <property type="protein sequence ID" value="CAF2765460.1"/>
    <property type="molecule type" value="Genomic_DNA"/>
</dbReference>
<dbReference type="GO" id="GO:0031072">
    <property type="term" value="F:heat shock protein binding"/>
    <property type="evidence" value="ECO:0007669"/>
    <property type="project" value="InterPro"/>
</dbReference>
<proteinExistence type="predicted"/>
<dbReference type="InterPro" id="IPR002939">
    <property type="entry name" value="DnaJ_C"/>
</dbReference>
<organism evidence="7 8">
    <name type="scientific">Lepeophtheirus salmonis</name>
    <name type="common">Salmon louse</name>
    <name type="synonym">Caligus salmonis</name>
    <dbReference type="NCBI Taxonomy" id="72036"/>
    <lineage>
        <taxon>Eukaryota</taxon>
        <taxon>Metazoa</taxon>
        <taxon>Ecdysozoa</taxon>
        <taxon>Arthropoda</taxon>
        <taxon>Crustacea</taxon>
        <taxon>Multicrustacea</taxon>
        <taxon>Hexanauplia</taxon>
        <taxon>Copepoda</taxon>
        <taxon>Siphonostomatoida</taxon>
        <taxon>Caligidae</taxon>
        <taxon>Lepeophtheirus</taxon>
    </lineage>
</organism>
<dbReference type="PROSITE" id="PS50076">
    <property type="entry name" value="DNAJ_2"/>
    <property type="match status" value="1"/>
</dbReference>
<keyword evidence="8" id="KW-1185">Reference proteome</keyword>
<dbReference type="Gene3D" id="1.10.287.110">
    <property type="entry name" value="DnaJ domain"/>
    <property type="match status" value="1"/>
</dbReference>
<dbReference type="GO" id="GO:0043066">
    <property type="term" value="P:negative regulation of apoptotic process"/>
    <property type="evidence" value="ECO:0007669"/>
    <property type="project" value="TreeGrafter"/>
</dbReference>
<keyword evidence="5" id="KW-0143">Chaperone</keyword>
<sequence>MKKASSSTPGPQYEWEFRSNINPEDLFRTVFGEFSRNFGGRSESVFEDFSPFGFGTNASEISISIPFIEAVKGISKDIEVVETSISYPQRIPKLIKRTLTVNIPPGIEDGQTLRMSIGGNKEIFVTVRVEESSHFRRSQYDVHTDASISIGQALLGTSSHSTLRLEGKELIELHLQKKFKKAYFDLAKKYHPDNNETWEGRHMFLLVAEAYEILTDELKRQQYDEYGSRSSTKGGETAQGPHRASFDTTYDSEELYNKIYGKKARGKDFTINQDYNPSYELKNLDSTYEYKADINFEEAVLGTKFPIELRFKGICPYCQGSKSARGYTGNICPFCEGTGTETERIGHTATRKACSYCNGSRIYIKYKCTQCYATGVYLWVFKHNVIIPPGTEKRSGSQKIPVHELVIEHSVSAVRNFYVYITVKPSTYFTRDGLDLHSKAPISVPQALLGGKIKGQRRVILPNAGVRRSDGRCGSHVVDLILDLSQTQLSESQEELIKQFSFLSHQDYSGTINGIDSLTSHKYDLGIVEPNKVEKEFAFTSEHTTNKEVEKRAKGFIKSIVNTFKL</sequence>
<keyword evidence="3" id="KW-0863">Zinc-finger</keyword>
<evidence type="ECO:0000313" key="8">
    <source>
        <dbReference type="Proteomes" id="UP000675881"/>
    </source>
</evidence>
<dbReference type="PANTHER" id="PTHR44145">
    <property type="entry name" value="DNAJ HOMOLOG SUBFAMILY A MEMBER 3, MITOCHONDRIAL"/>
    <property type="match status" value="1"/>
</dbReference>
<keyword evidence="1" id="KW-0479">Metal-binding</keyword>
<evidence type="ECO:0000313" key="7">
    <source>
        <dbReference type="EMBL" id="CAF2765460.1"/>
    </source>
</evidence>
<evidence type="ECO:0000256" key="4">
    <source>
        <dbReference type="ARBA" id="ARBA00022833"/>
    </source>
</evidence>
<dbReference type="InterPro" id="IPR001623">
    <property type="entry name" value="DnaJ_domain"/>
</dbReference>
<dbReference type="InterPro" id="IPR051938">
    <property type="entry name" value="Apopto_cytoskel_mod"/>
</dbReference>
<dbReference type="CDD" id="cd10747">
    <property type="entry name" value="DnaJ_C"/>
    <property type="match status" value="1"/>
</dbReference>
<dbReference type="SUPFAM" id="SSF57938">
    <property type="entry name" value="DnaJ/Hsp40 cysteine-rich domain"/>
    <property type="match status" value="1"/>
</dbReference>
<dbReference type="SMART" id="SM00271">
    <property type="entry name" value="DnaJ"/>
    <property type="match status" value="1"/>
</dbReference>
<keyword evidence="4" id="KW-0862">Zinc</keyword>
<dbReference type="GO" id="GO:0051082">
    <property type="term" value="F:unfolded protein binding"/>
    <property type="evidence" value="ECO:0007669"/>
    <property type="project" value="InterPro"/>
</dbReference>
<evidence type="ECO:0000256" key="3">
    <source>
        <dbReference type="ARBA" id="ARBA00022771"/>
    </source>
</evidence>
<dbReference type="SUPFAM" id="SSF46565">
    <property type="entry name" value="Chaperone J-domain"/>
    <property type="match status" value="1"/>
</dbReference>